<dbReference type="InterPro" id="IPR007820">
    <property type="entry name" value="AbrB_fam"/>
</dbReference>
<comment type="caution">
    <text evidence="2">The sequence shown here is derived from an EMBL/GenBank/DDBJ whole genome shotgun (WGS) entry which is preliminary data.</text>
</comment>
<accession>A0ABW0U5X5</accession>
<dbReference type="RefSeq" id="WP_270897276.1">
    <property type="nucleotide sequence ID" value="NZ_JBHSPF010000019.1"/>
</dbReference>
<dbReference type="Proteomes" id="UP001596143">
    <property type="component" value="Unassembled WGS sequence"/>
</dbReference>
<dbReference type="Pfam" id="PF05145">
    <property type="entry name" value="AbrB"/>
    <property type="match status" value="1"/>
</dbReference>
<name>A0ABW0U5X5_9BACI</name>
<feature type="transmembrane region" description="Helical" evidence="1">
    <location>
        <begin position="80"/>
        <end position="104"/>
    </location>
</feature>
<feature type="transmembrane region" description="Helical" evidence="1">
    <location>
        <begin position="51"/>
        <end position="68"/>
    </location>
</feature>
<reference evidence="3" key="1">
    <citation type="journal article" date="2019" name="Int. J. Syst. Evol. Microbiol.">
        <title>The Global Catalogue of Microorganisms (GCM) 10K type strain sequencing project: providing services to taxonomists for standard genome sequencing and annotation.</title>
        <authorList>
            <consortium name="The Broad Institute Genomics Platform"/>
            <consortium name="The Broad Institute Genome Sequencing Center for Infectious Disease"/>
            <person name="Wu L."/>
            <person name="Ma J."/>
        </authorList>
    </citation>
    <scope>NUCLEOTIDE SEQUENCE [LARGE SCALE GENOMIC DNA]</scope>
    <source>
        <strain evidence="3">CGMCC 1.15790</strain>
    </source>
</reference>
<feature type="transmembrane region" description="Helical" evidence="1">
    <location>
        <begin position="110"/>
        <end position="127"/>
    </location>
</feature>
<evidence type="ECO:0000313" key="3">
    <source>
        <dbReference type="Proteomes" id="UP001596143"/>
    </source>
</evidence>
<evidence type="ECO:0000256" key="1">
    <source>
        <dbReference type="SAM" id="Phobius"/>
    </source>
</evidence>
<keyword evidence="3" id="KW-1185">Reference proteome</keyword>
<sequence>MRREHFVCIVIALFVGVLFSFIGVPAGFLIGGLVVGISYGLFLRPLSFSGMPFRFALGYVGVNVGFMMEPELFRLLLHYFLPLLISLTITLLAGVGIGWLLYRWTDLDPLTAYFSTVPGGASEVIAFSGEYGADNRIVAAFHTARITLFVMLVPFLASVFYPGDMTKVQGEPLFESISIGTLIGFFVAILLAIILFSLWKLPAGTLFYGVFAGFVMSEWILTNAPSIPTYIAGIGQALIGVMVGVRFDRSTFLKLKEIGVVSALLLAVYFLFSLVNAAIFHWLTDLPYMTSLLSTAPAGAAEMSSTAMALHLEPTLVSSLHIIRVIALFLFLPIVIHLLRRFSAPK</sequence>
<feature type="transmembrane region" description="Helical" evidence="1">
    <location>
        <begin position="203"/>
        <end position="221"/>
    </location>
</feature>
<dbReference type="PANTHER" id="PTHR38457:SF1">
    <property type="entry name" value="REGULATOR ABRB-RELATED"/>
    <property type="match status" value="1"/>
</dbReference>
<keyword evidence="1" id="KW-0812">Transmembrane</keyword>
<feature type="transmembrane region" description="Helical" evidence="1">
    <location>
        <begin position="227"/>
        <end position="247"/>
    </location>
</feature>
<keyword evidence="1" id="KW-1133">Transmembrane helix</keyword>
<feature type="transmembrane region" description="Helical" evidence="1">
    <location>
        <begin position="259"/>
        <end position="283"/>
    </location>
</feature>
<keyword evidence="1" id="KW-0472">Membrane</keyword>
<dbReference type="PIRSF" id="PIRSF038991">
    <property type="entry name" value="Protein_AbrB"/>
    <property type="match status" value="1"/>
</dbReference>
<organism evidence="2 3">
    <name type="scientific">Aliibacillus thermotolerans</name>
    <dbReference type="NCBI Taxonomy" id="1834418"/>
    <lineage>
        <taxon>Bacteria</taxon>
        <taxon>Bacillati</taxon>
        <taxon>Bacillota</taxon>
        <taxon>Bacilli</taxon>
        <taxon>Bacillales</taxon>
        <taxon>Bacillaceae</taxon>
        <taxon>Aliibacillus</taxon>
    </lineage>
</organism>
<gene>
    <name evidence="2" type="ORF">ACFPTR_05455</name>
</gene>
<evidence type="ECO:0000313" key="2">
    <source>
        <dbReference type="EMBL" id="MFC5628343.1"/>
    </source>
</evidence>
<feature type="transmembrane region" description="Helical" evidence="1">
    <location>
        <begin position="139"/>
        <end position="161"/>
    </location>
</feature>
<feature type="transmembrane region" description="Helical" evidence="1">
    <location>
        <begin position="7"/>
        <end position="39"/>
    </location>
</feature>
<protein>
    <submittedName>
        <fullName evidence="2">AbrB family transcriptional regulator</fullName>
    </submittedName>
</protein>
<feature type="transmembrane region" description="Helical" evidence="1">
    <location>
        <begin position="173"/>
        <end position="196"/>
    </location>
</feature>
<feature type="transmembrane region" description="Helical" evidence="1">
    <location>
        <begin position="321"/>
        <end position="339"/>
    </location>
</feature>
<dbReference type="InterPro" id="IPR017516">
    <property type="entry name" value="AbrB_dup"/>
</dbReference>
<dbReference type="NCBIfam" id="TIGR03082">
    <property type="entry name" value="Gneg_AbrB_dup"/>
    <property type="match status" value="2"/>
</dbReference>
<proteinExistence type="predicted"/>
<dbReference type="PANTHER" id="PTHR38457">
    <property type="entry name" value="REGULATOR ABRB-RELATED"/>
    <property type="match status" value="1"/>
</dbReference>
<dbReference type="EMBL" id="JBHSPF010000019">
    <property type="protein sequence ID" value="MFC5628343.1"/>
    <property type="molecule type" value="Genomic_DNA"/>
</dbReference>